<reference evidence="2 3" key="1">
    <citation type="submission" date="2019-05" db="EMBL/GenBank/DDBJ databases">
        <title>Another draft genome of Portunus trituberculatus and its Hox gene families provides insights of decapod evolution.</title>
        <authorList>
            <person name="Jeong J.-H."/>
            <person name="Song I."/>
            <person name="Kim S."/>
            <person name="Choi T."/>
            <person name="Kim D."/>
            <person name="Ryu S."/>
            <person name="Kim W."/>
        </authorList>
    </citation>
    <scope>NUCLEOTIDE SEQUENCE [LARGE SCALE GENOMIC DNA]</scope>
    <source>
        <tissue evidence="2">Muscle</tissue>
    </source>
</reference>
<evidence type="ECO:0000313" key="3">
    <source>
        <dbReference type="Proteomes" id="UP000324222"/>
    </source>
</evidence>
<dbReference type="AlphaFoldDB" id="A0A5B7JGV9"/>
<proteinExistence type="predicted"/>
<dbReference type="EMBL" id="VSRR010096252">
    <property type="protein sequence ID" value="MPC93825.1"/>
    <property type="molecule type" value="Genomic_DNA"/>
</dbReference>
<organism evidence="2 3">
    <name type="scientific">Portunus trituberculatus</name>
    <name type="common">Swimming crab</name>
    <name type="synonym">Neptunus trituberculatus</name>
    <dbReference type="NCBI Taxonomy" id="210409"/>
    <lineage>
        <taxon>Eukaryota</taxon>
        <taxon>Metazoa</taxon>
        <taxon>Ecdysozoa</taxon>
        <taxon>Arthropoda</taxon>
        <taxon>Crustacea</taxon>
        <taxon>Multicrustacea</taxon>
        <taxon>Malacostraca</taxon>
        <taxon>Eumalacostraca</taxon>
        <taxon>Eucarida</taxon>
        <taxon>Decapoda</taxon>
        <taxon>Pleocyemata</taxon>
        <taxon>Brachyura</taxon>
        <taxon>Eubrachyura</taxon>
        <taxon>Portunoidea</taxon>
        <taxon>Portunidae</taxon>
        <taxon>Portuninae</taxon>
        <taxon>Portunus</taxon>
    </lineage>
</organism>
<keyword evidence="3" id="KW-1185">Reference proteome</keyword>
<accession>A0A5B7JGV9</accession>
<comment type="caution">
    <text evidence="2">The sequence shown here is derived from an EMBL/GenBank/DDBJ whole genome shotgun (WGS) entry which is preliminary data.</text>
</comment>
<evidence type="ECO:0000256" key="1">
    <source>
        <dbReference type="SAM" id="MobiDB-lite"/>
    </source>
</evidence>
<dbReference type="Proteomes" id="UP000324222">
    <property type="component" value="Unassembled WGS sequence"/>
</dbReference>
<evidence type="ECO:0000313" key="2">
    <source>
        <dbReference type="EMBL" id="MPC93825.1"/>
    </source>
</evidence>
<name>A0A5B7JGV9_PORTR</name>
<gene>
    <name evidence="2" type="ORF">E2C01_088970</name>
</gene>
<feature type="region of interest" description="Disordered" evidence="1">
    <location>
        <begin position="1"/>
        <end position="49"/>
    </location>
</feature>
<protein>
    <submittedName>
        <fullName evidence="2">Uncharacterized protein</fullName>
    </submittedName>
</protein>
<sequence>MYAKRRSAVSRLQVPSRASGQTHPCHYAPRLPGATPNSDAAESVAVKGQ</sequence>